<dbReference type="InterPro" id="IPR050863">
    <property type="entry name" value="CenT-Element_Derived"/>
</dbReference>
<proteinExistence type="predicted"/>
<dbReference type="Gene3D" id="1.10.10.60">
    <property type="entry name" value="Homeodomain-like"/>
    <property type="match status" value="1"/>
</dbReference>
<keyword evidence="3" id="KW-0539">Nucleus</keyword>
<dbReference type="SUPFAM" id="SSF46689">
    <property type="entry name" value="Homeodomain-like"/>
    <property type="match status" value="1"/>
</dbReference>
<organism evidence="5 6">
    <name type="scientific">Rhamnusium bicolor</name>
    <dbReference type="NCBI Taxonomy" id="1586634"/>
    <lineage>
        <taxon>Eukaryota</taxon>
        <taxon>Metazoa</taxon>
        <taxon>Ecdysozoa</taxon>
        <taxon>Arthropoda</taxon>
        <taxon>Hexapoda</taxon>
        <taxon>Insecta</taxon>
        <taxon>Pterygota</taxon>
        <taxon>Neoptera</taxon>
        <taxon>Endopterygota</taxon>
        <taxon>Coleoptera</taxon>
        <taxon>Polyphaga</taxon>
        <taxon>Cucujiformia</taxon>
        <taxon>Chrysomeloidea</taxon>
        <taxon>Cerambycidae</taxon>
        <taxon>Lepturinae</taxon>
        <taxon>Rhagiini</taxon>
        <taxon>Rhamnusium</taxon>
    </lineage>
</organism>
<keyword evidence="6" id="KW-1185">Reference proteome</keyword>
<evidence type="ECO:0000256" key="1">
    <source>
        <dbReference type="ARBA" id="ARBA00004123"/>
    </source>
</evidence>
<dbReference type="Pfam" id="PF05225">
    <property type="entry name" value="HTH_psq"/>
    <property type="match status" value="1"/>
</dbReference>
<evidence type="ECO:0000313" key="5">
    <source>
        <dbReference type="EMBL" id="KAJ8929574.1"/>
    </source>
</evidence>
<evidence type="ECO:0000256" key="2">
    <source>
        <dbReference type="ARBA" id="ARBA00023125"/>
    </source>
</evidence>
<accession>A0AAV8WS63</accession>
<dbReference type="PANTHER" id="PTHR19303:SF74">
    <property type="entry name" value="POGO TRANSPOSABLE ELEMENT WITH KRAB DOMAIN"/>
    <property type="match status" value="1"/>
</dbReference>
<protein>
    <recommendedName>
        <fullName evidence="4">HTH CENPB-type domain-containing protein</fullName>
    </recommendedName>
</protein>
<feature type="domain" description="HTH CENPB-type" evidence="4">
    <location>
        <begin position="62"/>
        <end position="137"/>
    </location>
</feature>
<dbReference type="PROSITE" id="PS51253">
    <property type="entry name" value="HTH_CENPB"/>
    <property type="match status" value="1"/>
</dbReference>
<dbReference type="EMBL" id="JANEYF010004963">
    <property type="protein sequence ID" value="KAJ8929574.1"/>
    <property type="molecule type" value="Genomic_DNA"/>
</dbReference>
<dbReference type="Pfam" id="PF03221">
    <property type="entry name" value="HTH_Tnp_Tc5"/>
    <property type="match status" value="1"/>
</dbReference>
<evidence type="ECO:0000256" key="3">
    <source>
        <dbReference type="ARBA" id="ARBA00023242"/>
    </source>
</evidence>
<name>A0AAV8WS63_9CUCU</name>
<dbReference type="AlphaFoldDB" id="A0AAV8WS63"/>
<dbReference type="GO" id="GO:0003677">
    <property type="term" value="F:DNA binding"/>
    <property type="evidence" value="ECO:0007669"/>
    <property type="project" value="UniProtKB-KW"/>
</dbReference>
<dbReference type="PANTHER" id="PTHR19303">
    <property type="entry name" value="TRANSPOSON"/>
    <property type="match status" value="1"/>
</dbReference>
<dbReference type="GO" id="GO:0005634">
    <property type="term" value="C:nucleus"/>
    <property type="evidence" value="ECO:0007669"/>
    <property type="project" value="UniProtKB-SubCell"/>
</dbReference>
<dbReference type="InterPro" id="IPR009057">
    <property type="entry name" value="Homeodomain-like_sf"/>
</dbReference>
<dbReference type="InterPro" id="IPR007889">
    <property type="entry name" value="HTH_Psq"/>
</dbReference>
<dbReference type="SMART" id="SM00674">
    <property type="entry name" value="CENPB"/>
    <property type="match status" value="1"/>
</dbReference>
<gene>
    <name evidence="5" type="ORF">NQ314_017738</name>
</gene>
<evidence type="ECO:0000259" key="4">
    <source>
        <dbReference type="PROSITE" id="PS51253"/>
    </source>
</evidence>
<dbReference type="InterPro" id="IPR006600">
    <property type="entry name" value="HTH_CenpB_DNA-bd_dom"/>
</dbReference>
<evidence type="ECO:0000313" key="6">
    <source>
        <dbReference type="Proteomes" id="UP001162156"/>
    </source>
</evidence>
<reference evidence="5" key="1">
    <citation type="journal article" date="2023" name="Insect Mol. Biol.">
        <title>Genome sequencing provides insights into the evolution of gene families encoding plant cell wall-degrading enzymes in longhorned beetles.</title>
        <authorList>
            <person name="Shin N.R."/>
            <person name="Okamura Y."/>
            <person name="Kirsch R."/>
            <person name="Pauchet Y."/>
        </authorList>
    </citation>
    <scope>NUCLEOTIDE SEQUENCE</scope>
    <source>
        <strain evidence="5">RBIC_L_NR</strain>
    </source>
</reference>
<dbReference type="Proteomes" id="UP001162156">
    <property type="component" value="Unassembled WGS sequence"/>
</dbReference>
<sequence>MYHDKMASQQNKKTFFKYTEDLQHAIKDIQENQCGIREAERKYNVPHATLINKLKGISPLKRKMGSPSVLTSEEEDLLQSWLLANAKKGIPINKRALSDTVMEIIKSDGRPNPFKKCIPGDKWFKGFLSRHPKLSLRHAESISAARASVTEEAIRNWHNEIKTHLKEEKCVDILEDSTRIFNSDESGFETNPKTGLVLGPRGMKNFYQVKSGSEKEQITVLFTISASGEIYPPMIIYPCERIPAEIALNYPHRLGHWKIKNWMDDRTGFS</sequence>
<comment type="subcellular location">
    <subcellularLocation>
        <location evidence="1">Nucleus</location>
    </subcellularLocation>
</comment>
<comment type="caution">
    <text evidence="5">The sequence shown here is derived from an EMBL/GenBank/DDBJ whole genome shotgun (WGS) entry which is preliminary data.</text>
</comment>
<keyword evidence="2" id="KW-0238">DNA-binding</keyword>